<comment type="caution">
    <text evidence="1">The sequence shown here is derived from an EMBL/GenBank/DDBJ whole genome shotgun (WGS) entry which is preliminary data.</text>
</comment>
<evidence type="ECO:0000313" key="2">
    <source>
        <dbReference type="Proteomes" id="UP001198026"/>
    </source>
</evidence>
<dbReference type="Proteomes" id="UP001198026">
    <property type="component" value="Unassembled WGS sequence"/>
</dbReference>
<dbReference type="RefSeq" id="WP_228340687.1">
    <property type="nucleotide sequence ID" value="NZ_JAJGWA010000115.1"/>
</dbReference>
<proteinExistence type="predicted"/>
<protein>
    <submittedName>
        <fullName evidence="1">Uncharacterized protein</fullName>
    </submittedName>
</protein>
<accession>A0AAW4X4L3</accession>
<reference evidence="1" key="1">
    <citation type="submission" date="2021-10" db="EMBL/GenBank/DDBJ databases">
        <title>Evolutionary history and lifestyle of the vertebrate symbiont Limosilactobacillus reuteri.</title>
        <authorList>
            <person name="Zheng J."/>
            <person name="Li F."/>
            <person name="Gaenzle M."/>
            <person name="Walter J."/>
        </authorList>
    </citation>
    <scope>NUCLEOTIDE SEQUENCE</scope>
    <source>
        <strain evidence="1">GQ_1_3_1</strain>
    </source>
</reference>
<organism evidence="1 2">
    <name type="scientific">Limosilactobacillus reuteri</name>
    <name type="common">Lactobacillus reuteri</name>
    <dbReference type="NCBI Taxonomy" id="1598"/>
    <lineage>
        <taxon>Bacteria</taxon>
        <taxon>Bacillati</taxon>
        <taxon>Bacillota</taxon>
        <taxon>Bacilli</taxon>
        <taxon>Lactobacillales</taxon>
        <taxon>Lactobacillaceae</taxon>
        <taxon>Limosilactobacillus</taxon>
    </lineage>
</organism>
<sequence length="65" mass="7828">MNDEKYMTDKEQDYENMQQSAKRDWTYFNFGDADDHGWTQTEIEVYENWLMSDDPGIHGDGSYYD</sequence>
<dbReference type="AlphaFoldDB" id="A0AAW4X4L3"/>
<evidence type="ECO:0000313" key="1">
    <source>
        <dbReference type="EMBL" id="MCC4477341.1"/>
    </source>
</evidence>
<dbReference type="EMBL" id="JAJGWB010000114">
    <property type="protein sequence ID" value="MCC4477341.1"/>
    <property type="molecule type" value="Genomic_DNA"/>
</dbReference>
<gene>
    <name evidence="1" type="ORF">LMB76_03795</name>
</gene>
<name>A0AAW4X4L3_LIMRT</name>